<dbReference type="NCBIfam" id="NF007621">
    <property type="entry name" value="PRK10276.1"/>
    <property type="match status" value="1"/>
</dbReference>
<dbReference type="STRING" id="298386.PBPRB0973"/>
<evidence type="ECO:0000256" key="2">
    <source>
        <dbReference type="ARBA" id="ARBA00022763"/>
    </source>
</evidence>
<dbReference type="AlphaFoldDB" id="Q6LIN5"/>
<dbReference type="MEROPS" id="S24.003"/>
<keyword evidence="3 7" id="KW-0378">Hydrolase</keyword>
<evidence type="ECO:0000313" key="9">
    <source>
        <dbReference type="EMBL" id="CAG22845.1"/>
    </source>
</evidence>
<dbReference type="InterPro" id="IPR050077">
    <property type="entry name" value="LexA_repressor"/>
</dbReference>
<dbReference type="InterPro" id="IPR036286">
    <property type="entry name" value="LexA/Signal_pep-like_sf"/>
</dbReference>
<dbReference type="InterPro" id="IPR015927">
    <property type="entry name" value="Peptidase_S24_S26A/B/C"/>
</dbReference>
<dbReference type="PANTHER" id="PTHR33516:SF2">
    <property type="entry name" value="LEXA REPRESSOR-RELATED"/>
    <property type="match status" value="1"/>
</dbReference>
<organism evidence="9 10">
    <name type="scientific">Photobacterium profundum (strain SS9)</name>
    <dbReference type="NCBI Taxonomy" id="298386"/>
    <lineage>
        <taxon>Bacteria</taxon>
        <taxon>Pseudomonadati</taxon>
        <taxon>Pseudomonadota</taxon>
        <taxon>Gammaproteobacteria</taxon>
        <taxon>Vibrionales</taxon>
        <taxon>Vibrionaceae</taxon>
        <taxon>Photobacterium</taxon>
    </lineage>
</organism>
<name>Q6LIN5_PHOPR</name>
<dbReference type="GO" id="GO:0006281">
    <property type="term" value="P:DNA repair"/>
    <property type="evidence" value="ECO:0007669"/>
    <property type="project" value="UniProtKB-KW"/>
</dbReference>
<evidence type="ECO:0000256" key="1">
    <source>
        <dbReference type="ARBA" id="ARBA00007484"/>
    </source>
</evidence>
<dbReference type="GO" id="GO:0003677">
    <property type="term" value="F:DNA binding"/>
    <property type="evidence" value="ECO:0007669"/>
    <property type="project" value="InterPro"/>
</dbReference>
<dbReference type="InterPro" id="IPR039418">
    <property type="entry name" value="LexA-like"/>
</dbReference>
<keyword evidence="5" id="KW-0234">DNA repair</keyword>
<dbReference type="GO" id="GO:0006355">
    <property type="term" value="P:regulation of DNA-templated transcription"/>
    <property type="evidence" value="ECO:0007669"/>
    <property type="project" value="InterPro"/>
</dbReference>
<evidence type="ECO:0000313" key="10">
    <source>
        <dbReference type="Proteomes" id="UP000000593"/>
    </source>
</evidence>
<evidence type="ECO:0000256" key="4">
    <source>
        <dbReference type="ARBA" id="ARBA00022813"/>
    </source>
</evidence>
<dbReference type="PANTHER" id="PTHR33516">
    <property type="entry name" value="LEXA REPRESSOR"/>
    <property type="match status" value="1"/>
</dbReference>
<keyword evidence="2" id="KW-0227">DNA damage</keyword>
<dbReference type="eggNOG" id="COG1974">
    <property type="taxonomic scope" value="Bacteria"/>
</dbReference>
<evidence type="ECO:0000256" key="5">
    <source>
        <dbReference type="ARBA" id="ARBA00023204"/>
    </source>
</evidence>
<dbReference type="GO" id="GO:0016787">
    <property type="term" value="F:hydrolase activity"/>
    <property type="evidence" value="ECO:0007669"/>
    <property type="project" value="UniProtKB-KW"/>
</dbReference>
<dbReference type="SUPFAM" id="SSF51306">
    <property type="entry name" value="LexA/Signal peptidase"/>
    <property type="match status" value="1"/>
</dbReference>
<keyword evidence="6" id="KW-0742">SOS response</keyword>
<dbReference type="GO" id="GO:0009432">
    <property type="term" value="P:SOS response"/>
    <property type="evidence" value="ECO:0007669"/>
    <property type="project" value="UniProtKB-KW"/>
</dbReference>
<evidence type="ECO:0000256" key="7">
    <source>
        <dbReference type="RuleBase" id="RU003991"/>
    </source>
</evidence>
<dbReference type="HOGENOM" id="CLU_066192_0_4_6"/>
<keyword evidence="4 7" id="KW-0068">Autocatalytic cleavage</keyword>
<protein>
    <recommendedName>
        <fullName evidence="8">Peptidase S24/S26A/S26B/S26C domain-containing protein</fullName>
    </recommendedName>
</protein>
<dbReference type="CDD" id="cd06529">
    <property type="entry name" value="S24_LexA-like"/>
    <property type="match status" value="1"/>
</dbReference>
<dbReference type="Pfam" id="PF00717">
    <property type="entry name" value="Peptidase_S24"/>
    <property type="match status" value="1"/>
</dbReference>
<sequence>MHTYSASYYASTREVHEGVMLTLPMFIESVKCGFPSPADGHQEQLELDEYLIRNPNATFLLRASGESMIGVGIYDGDLLVVDRAEQAVAGRIVIVRIYDEFTCKRLIRYNDAWWLKAENPTFKAFPIPEDAEIFGVVTRNIHDLLKA</sequence>
<dbReference type="Proteomes" id="UP000000593">
    <property type="component" value="Chromosome 2"/>
</dbReference>
<evidence type="ECO:0000256" key="6">
    <source>
        <dbReference type="ARBA" id="ARBA00023236"/>
    </source>
</evidence>
<dbReference type="KEGG" id="ppr:PBPRB0973"/>
<reference evidence="10" key="1">
    <citation type="journal article" date="2005" name="Science">
        <title>Life at depth: Photobacterium profundum genome sequence and expression analysis.</title>
        <authorList>
            <person name="Vezzi A."/>
            <person name="Campanaro S."/>
            <person name="D'Angelo M."/>
            <person name="Simonato F."/>
            <person name="Vitulo N."/>
            <person name="Lauro F.M."/>
            <person name="Cestaro A."/>
            <person name="Malacrida G."/>
            <person name="Simionati B."/>
            <person name="Cannata N."/>
            <person name="Romualdi C."/>
            <person name="Bartlett D.H."/>
            <person name="Valle G."/>
        </authorList>
    </citation>
    <scope>NUCLEOTIDE SEQUENCE [LARGE SCALE GENOMIC DNA]</scope>
    <source>
        <strain evidence="10">ATCC BAA-1253 / SS9</strain>
    </source>
</reference>
<dbReference type="InterPro" id="IPR006197">
    <property type="entry name" value="Peptidase_S24_LexA"/>
</dbReference>
<accession>Q6LIN5</accession>
<proteinExistence type="inferred from homology"/>
<evidence type="ECO:0000256" key="3">
    <source>
        <dbReference type="ARBA" id="ARBA00022801"/>
    </source>
</evidence>
<keyword evidence="10" id="KW-1185">Reference proteome</keyword>
<dbReference type="EMBL" id="CR378678">
    <property type="protein sequence ID" value="CAG22845.1"/>
    <property type="molecule type" value="Genomic_DNA"/>
</dbReference>
<comment type="similarity">
    <text evidence="1 7">Belongs to the peptidase S24 family.</text>
</comment>
<evidence type="ECO:0000259" key="8">
    <source>
        <dbReference type="Pfam" id="PF00717"/>
    </source>
</evidence>
<gene>
    <name evidence="9" type="primary">UMUD</name>
    <name evidence="9" type="ordered locus">PBPRB0973</name>
</gene>
<dbReference type="PRINTS" id="PR00726">
    <property type="entry name" value="LEXASERPTASE"/>
</dbReference>
<dbReference type="Gene3D" id="2.10.109.10">
    <property type="entry name" value="Umud Fragment, subunit A"/>
    <property type="match status" value="1"/>
</dbReference>
<feature type="domain" description="Peptidase S24/S26A/S26B/S26C" evidence="8">
    <location>
        <begin position="26"/>
        <end position="137"/>
    </location>
</feature>